<dbReference type="InterPro" id="IPR045357">
    <property type="entry name" value="Aminopeptidase_N-like_N"/>
</dbReference>
<feature type="transmembrane region" description="Helical" evidence="11">
    <location>
        <begin position="12"/>
        <end position="33"/>
    </location>
</feature>
<evidence type="ECO:0000256" key="1">
    <source>
        <dbReference type="ARBA" id="ARBA00010136"/>
    </source>
</evidence>
<keyword evidence="11" id="KW-1133">Transmembrane helix</keyword>
<dbReference type="InterPro" id="IPR027268">
    <property type="entry name" value="Peptidase_M4/M1_CTD_sf"/>
</dbReference>
<feature type="binding site" evidence="9">
    <location>
        <position position="375"/>
    </location>
    <ligand>
        <name>Zn(2+)</name>
        <dbReference type="ChEBI" id="CHEBI:29105"/>
        <note>catalytic</note>
    </ligand>
</feature>
<dbReference type="GO" id="GO:0006508">
    <property type="term" value="P:proteolysis"/>
    <property type="evidence" value="ECO:0007669"/>
    <property type="project" value="UniProtKB-KW"/>
</dbReference>
<dbReference type="GO" id="GO:0005886">
    <property type="term" value="C:plasma membrane"/>
    <property type="evidence" value="ECO:0007669"/>
    <property type="project" value="TreeGrafter"/>
</dbReference>
<name>A0A671VXX3_SPAAU</name>
<dbReference type="Gene3D" id="1.10.390.10">
    <property type="entry name" value="Neutral Protease Domain 2"/>
    <property type="match status" value="1"/>
</dbReference>
<dbReference type="GO" id="GO:0070006">
    <property type="term" value="F:metalloaminopeptidase activity"/>
    <property type="evidence" value="ECO:0007669"/>
    <property type="project" value="TreeGrafter"/>
</dbReference>
<reference evidence="15" key="1">
    <citation type="submission" date="2021-04" db="EMBL/GenBank/DDBJ databases">
        <authorList>
            <consortium name="Wellcome Sanger Institute Data Sharing"/>
        </authorList>
    </citation>
    <scope>NUCLEOTIDE SEQUENCE [LARGE SCALE GENOMIC DNA]</scope>
</reference>
<dbReference type="Gene3D" id="2.60.40.1730">
    <property type="entry name" value="tricorn interacting facor f3 domain"/>
    <property type="match status" value="1"/>
</dbReference>
<organism evidence="15 16">
    <name type="scientific">Sparus aurata</name>
    <name type="common">Gilthead sea bream</name>
    <dbReference type="NCBI Taxonomy" id="8175"/>
    <lineage>
        <taxon>Eukaryota</taxon>
        <taxon>Metazoa</taxon>
        <taxon>Chordata</taxon>
        <taxon>Craniata</taxon>
        <taxon>Vertebrata</taxon>
        <taxon>Euteleostomi</taxon>
        <taxon>Actinopterygii</taxon>
        <taxon>Neopterygii</taxon>
        <taxon>Teleostei</taxon>
        <taxon>Neoteleostei</taxon>
        <taxon>Acanthomorphata</taxon>
        <taxon>Eupercaria</taxon>
        <taxon>Spariformes</taxon>
        <taxon>Sparidae</taxon>
        <taxon>Sparus</taxon>
    </lineage>
</organism>
<feature type="binding site" evidence="9">
    <location>
        <position position="371"/>
    </location>
    <ligand>
        <name>Zn(2+)</name>
        <dbReference type="ChEBI" id="CHEBI:29105"/>
        <note>catalytic</note>
    </ligand>
</feature>
<reference evidence="15" key="3">
    <citation type="submission" date="2025-09" db="UniProtKB">
        <authorList>
            <consortium name="Ensembl"/>
        </authorList>
    </citation>
    <scope>IDENTIFICATION</scope>
</reference>
<dbReference type="Gene3D" id="2.60.40.1910">
    <property type="match status" value="1"/>
</dbReference>
<dbReference type="GO" id="GO:0008270">
    <property type="term" value="F:zinc ion binding"/>
    <property type="evidence" value="ECO:0007669"/>
    <property type="project" value="UniProtKB-UniRule"/>
</dbReference>
<evidence type="ECO:0000259" key="12">
    <source>
        <dbReference type="Pfam" id="PF01433"/>
    </source>
</evidence>
<dbReference type="Ensembl" id="ENSSAUT00010032873.1">
    <property type="protein sequence ID" value="ENSSAUP00010031194.1"/>
    <property type="gene ID" value="ENSSAUG00010013316.1"/>
</dbReference>
<evidence type="ECO:0000256" key="7">
    <source>
        <dbReference type="ARBA" id="ARBA00023049"/>
    </source>
</evidence>
<reference evidence="15" key="2">
    <citation type="submission" date="2025-08" db="UniProtKB">
        <authorList>
            <consortium name="Ensembl"/>
        </authorList>
    </citation>
    <scope>IDENTIFICATION</scope>
</reference>
<dbReference type="GO" id="GO:0042277">
    <property type="term" value="F:peptide binding"/>
    <property type="evidence" value="ECO:0007669"/>
    <property type="project" value="TreeGrafter"/>
</dbReference>
<evidence type="ECO:0000256" key="2">
    <source>
        <dbReference type="ARBA" id="ARBA00022438"/>
    </source>
</evidence>
<evidence type="ECO:0000256" key="11">
    <source>
        <dbReference type="RuleBase" id="RU364040"/>
    </source>
</evidence>
<evidence type="ECO:0000259" key="13">
    <source>
        <dbReference type="Pfam" id="PF11838"/>
    </source>
</evidence>
<dbReference type="Pfam" id="PF11838">
    <property type="entry name" value="ERAP1_C"/>
    <property type="match status" value="1"/>
</dbReference>
<evidence type="ECO:0000259" key="14">
    <source>
        <dbReference type="Pfam" id="PF17900"/>
    </source>
</evidence>
<dbReference type="CDD" id="cd09601">
    <property type="entry name" value="M1_APN-Q_like"/>
    <property type="match status" value="1"/>
</dbReference>
<dbReference type="GeneTree" id="ENSGT00940000164605"/>
<keyword evidence="11" id="KW-0472">Membrane</keyword>
<dbReference type="Proteomes" id="UP000472265">
    <property type="component" value="Chromosome 8"/>
</dbReference>
<dbReference type="InterPro" id="IPR024571">
    <property type="entry name" value="ERAP1-like_C_dom"/>
</dbReference>
<feature type="active site" description="Proton acceptor" evidence="8">
    <location>
        <position position="372"/>
    </location>
</feature>
<keyword evidence="3 11" id="KW-0645">Protease</keyword>
<dbReference type="InterPro" id="IPR001930">
    <property type="entry name" value="Peptidase_M1"/>
</dbReference>
<dbReference type="PANTHER" id="PTHR11533">
    <property type="entry name" value="PROTEASE M1 ZINC METALLOPROTEASE"/>
    <property type="match status" value="1"/>
</dbReference>
<evidence type="ECO:0000313" key="15">
    <source>
        <dbReference type="Ensembl" id="ENSSAUP00010031194.1"/>
    </source>
</evidence>
<keyword evidence="4 9" id="KW-0479">Metal-binding</keyword>
<dbReference type="GO" id="GO:0043171">
    <property type="term" value="P:peptide catabolic process"/>
    <property type="evidence" value="ECO:0007669"/>
    <property type="project" value="TreeGrafter"/>
</dbReference>
<evidence type="ECO:0000256" key="5">
    <source>
        <dbReference type="ARBA" id="ARBA00022801"/>
    </source>
</evidence>
<proteinExistence type="inferred from homology"/>
<dbReference type="GO" id="GO:0005615">
    <property type="term" value="C:extracellular space"/>
    <property type="evidence" value="ECO:0007669"/>
    <property type="project" value="TreeGrafter"/>
</dbReference>
<evidence type="ECO:0000256" key="10">
    <source>
        <dbReference type="PIRSR" id="PIRSR634016-4"/>
    </source>
</evidence>
<dbReference type="InterPro" id="IPR034016">
    <property type="entry name" value="M1_APN-typ"/>
</dbReference>
<gene>
    <name evidence="15" type="primary">anpeplb</name>
</gene>
<dbReference type="AlphaFoldDB" id="A0A671VXX3"/>
<dbReference type="InterPro" id="IPR050344">
    <property type="entry name" value="Peptidase_M1_aminopeptidases"/>
</dbReference>
<dbReference type="Pfam" id="PF17900">
    <property type="entry name" value="Peptidase_M1_N"/>
    <property type="match status" value="1"/>
</dbReference>
<feature type="domain" description="ERAP1-like C-terminal" evidence="13">
    <location>
        <begin position="573"/>
        <end position="871"/>
    </location>
</feature>
<keyword evidence="2 11" id="KW-0031">Aminopeptidase</keyword>
<keyword evidence="7 11" id="KW-0482">Metalloprotease</keyword>
<protein>
    <recommendedName>
        <fullName evidence="11">Aminopeptidase</fullName>
        <ecNumber evidence="11">3.4.11.-</ecNumber>
    </recommendedName>
</protein>
<evidence type="ECO:0000256" key="6">
    <source>
        <dbReference type="ARBA" id="ARBA00022833"/>
    </source>
</evidence>
<dbReference type="InterPro" id="IPR042097">
    <property type="entry name" value="Aminopeptidase_N-like_N_sf"/>
</dbReference>
<keyword evidence="11" id="KW-0812">Transmembrane</keyword>
<comment type="cofactor">
    <cofactor evidence="9 11">
        <name>Zn(2+)</name>
        <dbReference type="ChEBI" id="CHEBI:29105"/>
    </cofactor>
    <text evidence="9 11">Binds 1 zinc ion per subunit.</text>
</comment>
<feature type="binding site" evidence="9">
    <location>
        <position position="394"/>
    </location>
    <ligand>
        <name>Zn(2+)</name>
        <dbReference type="ChEBI" id="CHEBI:29105"/>
        <note>catalytic</note>
    </ligand>
</feature>
<feature type="domain" description="Peptidase M1 membrane alanine aminopeptidase" evidence="12">
    <location>
        <begin position="299"/>
        <end position="509"/>
    </location>
</feature>
<sequence>MPKEAFTSKAIAITLVVLTISAIAGIITMTILFEVQTSNLNMTARPTWVPTTPGPPPDMRLPKNLIPDSYEISIQPFLHIELPEGINGSITNQSLVFTGNSTVYFHCVKRTNTIYLQSKNLEVFGGLLMNTKTREMIKVLKMMHHNDQSDFLEMPLDNALEVGGNYSLYLSFTGEISENLEALFVSTYQEGDPATEDDTGRQSARRVFPCFDEPDFKAVFHVTIVHRIGTTVLGNAAKKGSQTIDDEWEMTEFFPTKKMSTYLFAFTVSDFTSISTPYDNVEINTYARPEATAAHYSQYAATVTGDILRFYEGFFEISYQQNSLDQIALPDLEVAAMENWGLITYQEGNLLFEEGVSSLLHKEQIVTIIAHELAHQWFGNLVTMNWWNNIWLNEGFATYMSFLAADSVEPTFKIKELSILFNLHSAFEQDSLVSSHPLSPPAKDVQTTLEIDQMFDVITYCKVKSQITLRYLSDFMFQNTEPSDLWRYLQKAVDDDNGNAKVAEVMDSWTKQIGYPVVTINTNNGVINQKHFLFNDSSESRYVLNGHCSGQFSVWLTAPNWQSSVFVSKDGEWLLANINCTGYYRVNYNLENWQRLLNQLETDQSMIPLMNRGQLIDDAFNLARAKLVDVTLALNSTRFLQNETEYIPWESAVRNLEYFVLMFDRSEVFGPMQEYLQIQVTNLYNHYKNETGFTKIPRDPTSHNQENLKMRFSCFREVNVTSIIPNLRSVIYCQAVAAGGKKEWEFAWKMYQTTSDTSEKDHLRKALSCTKKTWLLNRYLEYTLDPEKIRLMDVASSITDVARNVAGQALAWNFIRAHWDYVSQDGGPYLINEVTKRFSNQFELEELERFRTDYDLGPAARAVDQAIEQTRVNIEWVKEHKDIVLNWFEDVIPRRV</sequence>
<keyword evidence="16" id="KW-1185">Reference proteome</keyword>
<dbReference type="EC" id="3.4.11.-" evidence="11"/>
<evidence type="ECO:0000256" key="3">
    <source>
        <dbReference type="ARBA" id="ARBA00022670"/>
    </source>
</evidence>
<comment type="similarity">
    <text evidence="1 11">Belongs to the peptidase M1 family.</text>
</comment>
<keyword evidence="5 11" id="KW-0378">Hydrolase</keyword>
<evidence type="ECO:0000313" key="16">
    <source>
        <dbReference type="Proteomes" id="UP000472265"/>
    </source>
</evidence>
<dbReference type="Pfam" id="PF01433">
    <property type="entry name" value="Peptidase_M1"/>
    <property type="match status" value="1"/>
</dbReference>
<dbReference type="SUPFAM" id="SSF63737">
    <property type="entry name" value="Leukotriene A4 hydrolase N-terminal domain"/>
    <property type="match status" value="1"/>
</dbReference>
<dbReference type="PANTHER" id="PTHR11533:SF259">
    <property type="entry name" value="AMINOPEPTIDASE"/>
    <property type="match status" value="1"/>
</dbReference>
<dbReference type="GO" id="GO:0005737">
    <property type="term" value="C:cytoplasm"/>
    <property type="evidence" value="ECO:0007669"/>
    <property type="project" value="TreeGrafter"/>
</dbReference>
<dbReference type="FunFam" id="1.10.390.10:FF:000006">
    <property type="entry name" value="Puromycin-sensitive aminopeptidase"/>
    <property type="match status" value="1"/>
</dbReference>
<feature type="domain" description="Aminopeptidase N-like N-terminal" evidence="14">
    <location>
        <begin position="67"/>
        <end position="263"/>
    </location>
</feature>
<dbReference type="InterPro" id="IPR014782">
    <property type="entry name" value="Peptidase_M1_dom"/>
</dbReference>
<evidence type="ECO:0000256" key="9">
    <source>
        <dbReference type="PIRSR" id="PIRSR634016-3"/>
    </source>
</evidence>
<keyword evidence="6 9" id="KW-0862">Zinc</keyword>
<evidence type="ECO:0000256" key="4">
    <source>
        <dbReference type="ARBA" id="ARBA00022723"/>
    </source>
</evidence>
<accession>A0A671VXX3</accession>
<dbReference type="Gene3D" id="1.25.50.20">
    <property type="match status" value="1"/>
</dbReference>
<dbReference type="FunFam" id="1.25.50.20:FF:000012">
    <property type="entry name" value="Aminopeptidase N"/>
    <property type="match status" value="1"/>
</dbReference>
<dbReference type="SUPFAM" id="SSF55486">
    <property type="entry name" value="Metalloproteases ('zincins'), catalytic domain"/>
    <property type="match status" value="1"/>
</dbReference>
<evidence type="ECO:0000256" key="8">
    <source>
        <dbReference type="PIRSR" id="PIRSR634016-1"/>
    </source>
</evidence>
<feature type="site" description="Transition state stabilizer" evidence="10">
    <location>
        <position position="460"/>
    </location>
</feature>
<dbReference type="PRINTS" id="PR00756">
    <property type="entry name" value="ALADIPTASE"/>
</dbReference>